<evidence type="ECO:0000313" key="1">
    <source>
        <dbReference type="EMBL" id="MFI6495983.1"/>
    </source>
</evidence>
<dbReference type="InterPro" id="IPR055629">
    <property type="entry name" value="DUF7205"/>
</dbReference>
<proteinExistence type="predicted"/>
<gene>
    <name evidence="1" type="ORF">ACIBG2_01280</name>
</gene>
<evidence type="ECO:0000313" key="2">
    <source>
        <dbReference type="Proteomes" id="UP001612741"/>
    </source>
</evidence>
<sequence>MSESKVFDALGLRLIIGQEVAYAGSDYRGRPTINSGYVQELRPGKAKIHRMARSSTAEPSTGNDERRHVWVNIERIIGLQMYPGDAK</sequence>
<dbReference type="Proteomes" id="UP001612741">
    <property type="component" value="Unassembled WGS sequence"/>
</dbReference>
<dbReference type="RefSeq" id="WP_397077825.1">
    <property type="nucleotide sequence ID" value="NZ_JBITGY010000001.1"/>
</dbReference>
<dbReference type="EMBL" id="JBITGY010000001">
    <property type="protein sequence ID" value="MFI6495983.1"/>
    <property type="molecule type" value="Genomic_DNA"/>
</dbReference>
<name>A0ABW7YJA9_9ACTN</name>
<protein>
    <submittedName>
        <fullName evidence="1">Uncharacterized protein</fullName>
    </submittedName>
</protein>
<keyword evidence="2" id="KW-1185">Reference proteome</keyword>
<reference evidence="1 2" key="1">
    <citation type="submission" date="2024-10" db="EMBL/GenBank/DDBJ databases">
        <title>The Natural Products Discovery Center: Release of the First 8490 Sequenced Strains for Exploring Actinobacteria Biosynthetic Diversity.</title>
        <authorList>
            <person name="Kalkreuter E."/>
            <person name="Kautsar S.A."/>
            <person name="Yang D."/>
            <person name="Bader C.D."/>
            <person name="Teijaro C.N."/>
            <person name="Fluegel L."/>
            <person name="Davis C.M."/>
            <person name="Simpson J.R."/>
            <person name="Lauterbach L."/>
            <person name="Steele A.D."/>
            <person name="Gui C."/>
            <person name="Meng S."/>
            <person name="Li G."/>
            <person name="Viehrig K."/>
            <person name="Ye F."/>
            <person name="Su P."/>
            <person name="Kiefer A.F."/>
            <person name="Nichols A."/>
            <person name="Cepeda A.J."/>
            <person name="Yan W."/>
            <person name="Fan B."/>
            <person name="Jiang Y."/>
            <person name="Adhikari A."/>
            <person name="Zheng C.-J."/>
            <person name="Schuster L."/>
            <person name="Cowan T.M."/>
            <person name="Smanski M.J."/>
            <person name="Chevrette M.G."/>
            <person name="De Carvalho L.P.S."/>
            <person name="Shen B."/>
        </authorList>
    </citation>
    <scope>NUCLEOTIDE SEQUENCE [LARGE SCALE GENOMIC DNA]</scope>
    <source>
        <strain evidence="1 2">NPDC050545</strain>
    </source>
</reference>
<comment type="caution">
    <text evidence="1">The sequence shown here is derived from an EMBL/GenBank/DDBJ whole genome shotgun (WGS) entry which is preliminary data.</text>
</comment>
<organism evidence="1 2">
    <name type="scientific">Nonomuraea typhae</name>
    <dbReference type="NCBI Taxonomy" id="2603600"/>
    <lineage>
        <taxon>Bacteria</taxon>
        <taxon>Bacillati</taxon>
        <taxon>Actinomycetota</taxon>
        <taxon>Actinomycetes</taxon>
        <taxon>Streptosporangiales</taxon>
        <taxon>Streptosporangiaceae</taxon>
        <taxon>Nonomuraea</taxon>
    </lineage>
</organism>
<accession>A0ABW7YJA9</accession>
<dbReference type="Pfam" id="PF23835">
    <property type="entry name" value="DUF7205"/>
    <property type="match status" value="1"/>
</dbReference>